<evidence type="ECO:0000313" key="1">
    <source>
        <dbReference type="EMBL" id="DAE23870.1"/>
    </source>
</evidence>
<dbReference type="EMBL" id="BK015760">
    <property type="protein sequence ID" value="DAE23870.1"/>
    <property type="molecule type" value="Genomic_DNA"/>
</dbReference>
<proteinExistence type="predicted"/>
<accession>A0A8S5QXE2</accession>
<name>A0A8S5QXE2_9CAUD</name>
<organism evidence="1">
    <name type="scientific">Siphoviridae sp. ct9lR64</name>
    <dbReference type="NCBI Taxonomy" id="2826178"/>
    <lineage>
        <taxon>Viruses</taxon>
        <taxon>Duplodnaviria</taxon>
        <taxon>Heunggongvirae</taxon>
        <taxon>Uroviricota</taxon>
        <taxon>Caudoviricetes</taxon>
    </lineage>
</organism>
<protein>
    <submittedName>
        <fullName evidence="1">Uncharacterized protein</fullName>
    </submittedName>
</protein>
<sequence>MTIYIDSEYKVHLESAEGYVEVSSAFFDHLCPELAEAYRFVPANESWIRSDSEVFYGEMIAPYKDIRQYDAIQRTYEQNLITQYEAALSAIEQALEVQT</sequence>
<reference evidence="1" key="1">
    <citation type="journal article" date="2021" name="Proc. Natl. Acad. Sci. U.S.A.">
        <title>A Catalog of Tens of Thousands of Viruses from Human Metagenomes Reveals Hidden Associations with Chronic Diseases.</title>
        <authorList>
            <person name="Tisza M.J."/>
            <person name="Buck C.B."/>
        </authorList>
    </citation>
    <scope>NUCLEOTIDE SEQUENCE</scope>
    <source>
        <strain evidence="1">Ct9lR64</strain>
    </source>
</reference>